<evidence type="ECO:0000313" key="16">
    <source>
        <dbReference type="EMBL" id="ANU24181.1"/>
    </source>
</evidence>
<dbReference type="PROSITE" id="PS51103">
    <property type="entry name" value="PTS_EIIC_TYPE_1"/>
    <property type="match status" value="1"/>
</dbReference>
<accession>A0A1C7EKM5</accession>
<keyword evidence="2" id="KW-0813">Transport</keyword>
<feature type="transmembrane region" description="Helical" evidence="12">
    <location>
        <begin position="109"/>
        <end position="132"/>
    </location>
</feature>
<dbReference type="GO" id="GO:0008982">
    <property type="term" value="F:protein-N(PI)-phosphohistidine-sugar phosphotransferase activity"/>
    <property type="evidence" value="ECO:0007669"/>
    <property type="project" value="InterPro"/>
</dbReference>
<evidence type="ECO:0000256" key="10">
    <source>
        <dbReference type="ARBA" id="ARBA00023136"/>
    </source>
</evidence>
<evidence type="ECO:0000256" key="3">
    <source>
        <dbReference type="ARBA" id="ARBA00022475"/>
    </source>
</evidence>
<proteinExistence type="predicted"/>
<comment type="subcellular location">
    <subcellularLocation>
        <location evidence="1">Cell membrane</location>
        <topology evidence="1">Multi-pass membrane protein</topology>
    </subcellularLocation>
</comment>
<keyword evidence="7 12" id="KW-0812">Transmembrane</keyword>
<feature type="domain" description="PTS EIIA type-1" evidence="13">
    <location>
        <begin position="476"/>
        <end position="580"/>
    </location>
</feature>
<dbReference type="STRING" id="414778.BCM40_12825"/>
<feature type="transmembrane region" description="Helical" evidence="12">
    <location>
        <begin position="282"/>
        <end position="308"/>
    </location>
</feature>
<feature type="transmembrane region" description="Helical" evidence="12">
    <location>
        <begin position="202"/>
        <end position="226"/>
    </location>
</feature>
<evidence type="ECO:0000256" key="4">
    <source>
        <dbReference type="ARBA" id="ARBA00022597"/>
    </source>
</evidence>
<keyword evidence="4" id="KW-0762">Sugar transport</keyword>
<dbReference type="InterPro" id="IPR013013">
    <property type="entry name" value="PTS_EIIC_1"/>
</dbReference>
<dbReference type="CDD" id="cd00210">
    <property type="entry name" value="PTS_IIA_glc"/>
    <property type="match status" value="1"/>
</dbReference>
<dbReference type="PROSITE" id="PS01035">
    <property type="entry name" value="PTS_EIIB_TYPE_1_CYS"/>
    <property type="match status" value="1"/>
</dbReference>
<dbReference type="CDD" id="cd00212">
    <property type="entry name" value="PTS_IIB_glc"/>
    <property type="match status" value="1"/>
</dbReference>
<keyword evidence="17" id="KW-1185">Reference proteome</keyword>
<evidence type="ECO:0000259" key="13">
    <source>
        <dbReference type="PROSITE" id="PS51093"/>
    </source>
</evidence>
<keyword evidence="8" id="KW-0418">Kinase</keyword>
<dbReference type="InterPro" id="IPR018113">
    <property type="entry name" value="PTrfase_EIIB_Cys"/>
</dbReference>
<feature type="transmembrane region" description="Helical" evidence="12">
    <location>
        <begin position="144"/>
        <end position="166"/>
    </location>
</feature>
<dbReference type="Pfam" id="PF00358">
    <property type="entry name" value="PTS_EIIA_1"/>
    <property type="match status" value="1"/>
</dbReference>
<dbReference type="FunFam" id="3.30.1360.60:FF:000001">
    <property type="entry name" value="PTS system glucose-specific IIBC component PtsG"/>
    <property type="match status" value="1"/>
</dbReference>
<evidence type="ECO:0000313" key="17">
    <source>
        <dbReference type="Proteomes" id="UP000092495"/>
    </source>
</evidence>
<evidence type="ECO:0000256" key="11">
    <source>
        <dbReference type="PROSITE-ProRule" id="PRU00421"/>
    </source>
</evidence>
<evidence type="ECO:0000256" key="2">
    <source>
        <dbReference type="ARBA" id="ARBA00022448"/>
    </source>
</evidence>
<dbReference type="PROSITE" id="PS51093">
    <property type="entry name" value="PTS_EIIA_TYPE_1"/>
    <property type="match status" value="1"/>
</dbReference>
<dbReference type="GO" id="GO:0016301">
    <property type="term" value="F:kinase activity"/>
    <property type="evidence" value="ECO:0007669"/>
    <property type="project" value="UniProtKB-KW"/>
</dbReference>
<feature type="transmembrane region" description="Helical" evidence="12">
    <location>
        <begin position="238"/>
        <end position="262"/>
    </location>
</feature>
<dbReference type="KEGG" id="pdg:BCM40_12825"/>
<evidence type="ECO:0000256" key="1">
    <source>
        <dbReference type="ARBA" id="ARBA00004651"/>
    </source>
</evidence>
<keyword evidence="5" id="KW-0808">Transferase</keyword>
<dbReference type="PANTHER" id="PTHR30175">
    <property type="entry name" value="PHOSPHOTRANSFERASE SYSTEM TRANSPORT PROTEIN"/>
    <property type="match status" value="1"/>
</dbReference>
<evidence type="ECO:0000259" key="14">
    <source>
        <dbReference type="PROSITE" id="PS51098"/>
    </source>
</evidence>
<dbReference type="InterPro" id="IPR011055">
    <property type="entry name" value="Dup_hybrid_motif"/>
</dbReference>
<evidence type="ECO:0000256" key="8">
    <source>
        <dbReference type="ARBA" id="ARBA00022777"/>
    </source>
</evidence>
<dbReference type="EMBL" id="CP016543">
    <property type="protein sequence ID" value="ANU24181.1"/>
    <property type="molecule type" value="Genomic_DNA"/>
</dbReference>
<dbReference type="InterPro" id="IPR011297">
    <property type="entry name" value="PTS_IIABC_b_glu"/>
</dbReference>
<keyword evidence="9 12" id="KW-1133">Transmembrane helix</keyword>
<feature type="domain" description="PTS EIIC type-1" evidence="15">
    <location>
        <begin position="103"/>
        <end position="454"/>
    </location>
</feature>
<organism evidence="16 17">
    <name type="scientific">Planococcus donghaensis</name>
    <dbReference type="NCBI Taxonomy" id="414778"/>
    <lineage>
        <taxon>Bacteria</taxon>
        <taxon>Bacillati</taxon>
        <taxon>Bacillota</taxon>
        <taxon>Bacilli</taxon>
        <taxon>Bacillales</taxon>
        <taxon>Caryophanaceae</taxon>
        <taxon>Planococcus</taxon>
    </lineage>
</organism>
<dbReference type="InterPro" id="IPR050558">
    <property type="entry name" value="PTS_Sugar-Specific_Components"/>
</dbReference>
<evidence type="ECO:0000259" key="15">
    <source>
        <dbReference type="PROSITE" id="PS51103"/>
    </source>
</evidence>
<evidence type="ECO:0000256" key="7">
    <source>
        <dbReference type="ARBA" id="ARBA00022692"/>
    </source>
</evidence>
<dbReference type="SUPFAM" id="SSF55604">
    <property type="entry name" value="Glucose permease domain IIB"/>
    <property type="match status" value="1"/>
</dbReference>
<dbReference type="PROSITE" id="PS51098">
    <property type="entry name" value="PTS_EIIB_TYPE_1"/>
    <property type="match status" value="1"/>
</dbReference>
<dbReference type="Gene3D" id="3.30.1360.60">
    <property type="entry name" value="Glucose permease domain IIB"/>
    <property type="match status" value="1"/>
</dbReference>
<dbReference type="OrthoDB" id="9769191at2"/>
<name>A0A1C7EKM5_9BACL</name>
<keyword evidence="6" id="KW-0598">Phosphotransferase system</keyword>
<feature type="transmembrane region" description="Helical" evidence="12">
    <location>
        <begin position="173"/>
        <end position="190"/>
    </location>
</feature>
<evidence type="ECO:0000256" key="9">
    <source>
        <dbReference type="ARBA" id="ARBA00022989"/>
    </source>
</evidence>
<dbReference type="RefSeq" id="WP_065527147.1">
    <property type="nucleotide sequence ID" value="NZ_CP016543.2"/>
</dbReference>
<feature type="transmembrane region" description="Helical" evidence="12">
    <location>
        <begin position="379"/>
        <end position="397"/>
    </location>
</feature>
<feature type="transmembrane region" description="Helical" evidence="12">
    <location>
        <begin position="320"/>
        <end position="341"/>
    </location>
</feature>
<dbReference type="PANTHER" id="PTHR30175:SF1">
    <property type="entry name" value="PTS SYSTEM ARBUTIN-, CELLOBIOSE-, AND SALICIN-SPECIFIC EIIBC COMPONENT-RELATED"/>
    <property type="match status" value="1"/>
</dbReference>
<protein>
    <submittedName>
        <fullName evidence="16">PTS beta-glucoside transporter subunit EIIBCA</fullName>
    </submittedName>
</protein>
<keyword evidence="10 12" id="KW-0472">Membrane</keyword>
<evidence type="ECO:0000256" key="12">
    <source>
        <dbReference type="SAM" id="Phobius"/>
    </source>
</evidence>
<dbReference type="Proteomes" id="UP000092495">
    <property type="component" value="Chromosome"/>
</dbReference>
<dbReference type="NCBIfam" id="TIGR01995">
    <property type="entry name" value="PTS-II-ABC-beta"/>
    <property type="match status" value="1"/>
</dbReference>
<dbReference type="NCBIfam" id="TIGR00830">
    <property type="entry name" value="PTBA"/>
    <property type="match status" value="1"/>
</dbReference>
<dbReference type="Gene3D" id="2.70.70.10">
    <property type="entry name" value="Glucose Permease (Domain IIA)"/>
    <property type="match status" value="1"/>
</dbReference>
<keyword evidence="3" id="KW-1003">Cell membrane</keyword>
<dbReference type="InterPro" id="IPR036878">
    <property type="entry name" value="Glu_permease_IIB"/>
</dbReference>
<feature type="transmembrane region" description="Helical" evidence="12">
    <location>
        <begin position="417"/>
        <end position="440"/>
    </location>
</feature>
<dbReference type="FunFam" id="2.70.70.10:FF:000001">
    <property type="entry name" value="PTS system glucose-specific IIA component"/>
    <property type="match status" value="1"/>
</dbReference>
<sequence length="606" mass="64359">MSYKKLAEDIIRLVGGKENVSSVAHCATRLRFNLKDNKKADKKELEKLAILKVVESGGQYQVVIGPQVSSVFSEIMNIGNFGADSDATEETKEKGRLSSRIFNTISGTFTPLIPVICGSGLLKALIIVLVMLDLLSAESGTYSILSAAANAVFYFLPILIAVTLALKLRVSPYISAVIAAALLEPNFTSLSEAGDISSFVGIPVVLINYSSTVLPVFVAVSIYSLLERLLKKAFHVQLHMIIIPMVSLLVMVPLTVLIFGPFGIYVGDAILQATIFVLDKSAVLTGLLLGAGWVFIVILGLHWAIIPLMLSNITTTGSDALLGIVMGTVWVAGGAALGVFLKTKDKNLKAIAGAALIPSVLSGITEPVIYGLFFRYKRVFVIAVIMGGLASALAGGLGVEATQLAGGVFTIPTFLPVIGYVIVIAFSILGTALAVLLLGYESKEAKTIESGELLIEGQNIVSPLTGKVKALSEVNDPVFSTETMGKGIAIEPTIGAAFSPVNGVVTALFPTRHAIGITSDTGVEMLIHIGLNTVELQGKYFEAKVKQGDRVKQGDELVTFDLEKIKEAGYDLTTPVIITNSSLYKEIIQTDNKVVEKNDVLLSVSV</sequence>
<feature type="transmembrane region" description="Helical" evidence="12">
    <location>
        <begin position="353"/>
        <end position="372"/>
    </location>
</feature>
<dbReference type="SUPFAM" id="SSF51261">
    <property type="entry name" value="Duplicated hybrid motif"/>
    <property type="match status" value="1"/>
</dbReference>
<feature type="domain" description="PTS EIIB type-1" evidence="14">
    <location>
        <begin position="4"/>
        <end position="85"/>
    </location>
</feature>
<dbReference type="InterPro" id="IPR001127">
    <property type="entry name" value="PTS_EIIA_1_perm"/>
</dbReference>
<reference evidence="16" key="1">
    <citation type="submission" date="2016-10" db="EMBL/GenBank/DDBJ databases">
        <authorList>
            <person name="See-Too W.S."/>
        </authorList>
    </citation>
    <scope>NUCLEOTIDE SEQUENCE</scope>
    <source>
        <strain evidence="16">DSM 22276</strain>
    </source>
</reference>
<dbReference type="PROSITE" id="PS00371">
    <property type="entry name" value="PTS_EIIA_TYPE_1_HIS"/>
    <property type="match status" value="1"/>
</dbReference>
<dbReference type="InterPro" id="IPR001996">
    <property type="entry name" value="PTS_IIB_1"/>
</dbReference>
<evidence type="ECO:0000256" key="5">
    <source>
        <dbReference type="ARBA" id="ARBA00022679"/>
    </source>
</evidence>
<dbReference type="GO" id="GO:0009401">
    <property type="term" value="P:phosphoenolpyruvate-dependent sugar phosphotransferase system"/>
    <property type="evidence" value="ECO:0007669"/>
    <property type="project" value="UniProtKB-KW"/>
</dbReference>
<dbReference type="InterPro" id="IPR003352">
    <property type="entry name" value="PTS_EIIC"/>
</dbReference>
<gene>
    <name evidence="16" type="ORF">BCM40_12825</name>
</gene>
<dbReference type="Pfam" id="PF00367">
    <property type="entry name" value="PTS_EIIB"/>
    <property type="match status" value="1"/>
</dbReference>
<dbReference type="Pfam" id="PF02378">
    <property type="entry name" value="PTS_EIIC"/>
    <property type="match status" value="1"/>
</dbReference>
<evidence type="ECO:0000256" key="6">
    <source>
        <dbReference type="ARBA" id="ARBA00022683"/>
    </source>
</evidence>
<dbReference type="AlphaFoldDB" id="A0A1C7EKM5"/>
<feature type="active site" description="Phosphocysteine intermediate; for EIIB activity" evidence="11">
    <location>
        <position position="26"/>
    </location>
</feature>
<dbReference type="GO" id="GO:0005886">
    <property type="term" value="C:plasma membrane"/>
    <property type="evidence" value="ECO:0007669"/>
    <property type="project" value="UniProtKB-SubCell"/>
</dbReference>